<keyword evidence="2" id="KW-1185">Reference proteome</keyword>
<accession>A0A8T1RA40</accession>
<proteinExistence type="predicted"/>
<reference evidence="1" key="1">
    <citation type="submission" date="2020-12" db="EMBL/GenBank/DDBJ databases">
        <title>WGS assembly of Carya illinoinensis cv. Pawnee.</title>
        <authorList>
            <person name="Platts A."/>
            <person name="Shu S."/>
            <person name="Wright S."/>
            <person name="Barry K."/>
            <person name="Edger P."/>
            <person name="Pires J.C."/>
            <person name="Schmutz J."/>
        </authorList>
    </citation>
    <scope>NUCLEOTIDE SEQUENCE</scope>
    <source>
        <tissue evidence="1">Leaf</tissue>
    </source>
</reference>
<gene>
    <name evidence="1" type="ORF">CIPAW_02G057500</name>
</gene>
<comment type="caution">
    <text evidence="1">The sequence shown here is derived from an EMBL/GenBank/DDBJ whole genome shotgun (WGS) entry which is preliminary data.</text>
</comment>
<organism evidence="1 2">
    <name type="scientific">Carya illinoinensis</name>
    <name type="common">Pecan</name>
    <dbReference type="NCBI Taxonomy" id="32201"/>
    <lineage>
        <taxon>Eukaryota</taxon>
        <taxon>Viridiplantae</taxon>
        <taxon>Streptophyta</taxon>
        <taxon>Embryophyta</taxon>
        <taxon>Tracheophyta</taxon>
        <taxon>Spermatophyta</taxon>
        <taxon>Magnoliopsida</taxon>
        <taxon>eudicotyledons</taxon>
        <taxon>Gunneridae</taxon>
        <taxon>Pentapetalae</taxon>
        <taxon>rosids</taxon>
        <taxon>fabids</taxon>
        <taxon>Fagales</taxon>
        <taxon>Juglandaceae</taxon>
        <taxon>Carya</taxon>
    </lineage>
</organism>
<dbReference type="Proteomes" id="UP000811609">
    <property type="component" value="Chromosome 2"/>
</dbReference>
<dbReference type="EMBL" id="CM031810">
    <property type="protein sequence ID" value="KAG6663958.1"/>
    <property type="molecule type" value="Genomic_DNA"/>
</dbReference>
<protein>
    <submittedName>
        <fullName evidence="1">Uncharacterized protein</fullName>
    </submittedName>
</protein>
<evidence type="ECO:0000313" key="2">
    <source>
        <dbReference type="Proteomes" id="UP000811609"/>
    </source>
</evidence>
<name>A0A8T1RA40_CARIL</name>
<dbReference type="AlphaFoldDB" id="A0A8T1RA40"/>
<sequence>MMQPHLSFVWMNLPSSRHCWTGVLHRKADGPIILSSLSGAQLLREQHSGSTTARLSPKANRHVFCGLTDLCLSMGE</sequence>
<evidence type="ECO:0000313" key="1">
    <source>
        <dbReference type="EMBL" id="KAG6663958.1"/>
    </source>
</evidence>